<accession>W3VRS1</accession>
<reference evidence="1 2" key="1">
    <citation type="journal article" date="2014" name="Genome Announc.">
        <title>Genome sequence of the basidiomycetous fungus Pseudozyma aphidis DSM70725, an efficient producer of biosurfactant mannosylerythritol lipids.</title>
        <authorList>
            <person name="Lorenz S."/>
            <person name="Guenther M."/>
            <person name="Grumaz C."/>
            <person name="Rupp S."/>
            <person name="Zibek S."/>
            <person name="Sohn K."/>
        </authorList>
    </citation>
    <scope>NUCLEOTIDE SEQUENCE [LARGE SCALE GENOMIC DNA]</scope>
    <source>
        <strain evidence="2">ATCC 32657 / CBS 517.83 / DSM 70725 / JCM 10318 / NBRC 10182 / NRRL Y-7954 / St-0401</strain>
    </source>
</reference>
<organism evidence="1 2">
    <name type="scientific">Moesziomyces aphidis</name>
    <name type="common">Pseudozyma aphidis</name>
    <dbReference type="NCBI Taxonomy" id="84754"/>
    <lineage>
        <taxon>Eukaryota</taxon>
        <taxon>Fungi</taxon>
        <taxon>Dikarya</taxon>
        <taxon>Basidiomycota</taxon>
        <taxon>Ustilaginomycotina</taxon>
        <taxon>Ustilaginomycetes</taxon>
        <taxon>Ustilaginales</taxon>
        <taxon>Ustilaginaceae</taxon>
        <taxon>Moesziomyces</taxon>
    </lineage>
</organism>
<evidence type="ECO:0000313" key="1">
    <source>
        <dbReference type="EMBL" id="ETS64224.1"/>
    </source>
</evidence>
<proteinExistence type="predicted"/>
<keyword evidence="2" id="KW-1185">Reference proteome</keyword>
<name>W3VRS1_MOEAP</name>
<dbReference type="AlphaFoldDB" id="W3VRS1"/>
<sequence>MASRRTVACTPETLHLSASSDSAAPVTSGTSVLGTGFEARACGCQKWPPIRSQVRLAVIAHVEIGGDQKRSRLRFFRLGDVRYLRTLQVASPRVQPVAADAGLPGISAVPPGPTAAISGDASAYWRLRTHIDPP</sequence>
<evidence type="ECO:0000313" key="2">
    <source>
        <dbReference type="Proteomes" id="UP000019462"/>
    </source>
</evidence>
<dbReference type="EMBL" id="AWNI01000007">
    <property type="protein sequence ID" value="ETS64224.1"/>
    <property type="molecule type" value="Genomic_DNA"/>
</dbReference>
<gene>
    <name evidence="1" type="ORF">PaG_01464</name>
</gene>
<dbReference type="Proteomes" id="UP000019462">
    <property type="component" value="Unassembled WGS sequence"/>
</dbReference>
<dbReference type="HOGENOM" id="CLU_1897099_0_0_1"/>
<protein>
    <submittedName>
        <fullName evidence="1">Uncharacterized protein</fullName>
    </submittedName>
</protein>
<comment type="caution">
    <text evidence="1">The sequence shown here is derived from an EMBL/GenBank/DDBJ whole genome shotgun (WGS) entry which is preliminary data.</text>
</comment>